<evidence type="ECO:0000259" key="1">
    <source>
        <dbReference type="SMART" id="SM00943"/>
    </source>
</evidence>
<dbReference type="Proteomes" id="UP000681340">
    <property type="component" value="Unassembled WGS sequence"/>
</dbReference>
<comment type="caution">
    <text evidence="2">The sequence shown here is derived from an EMBL/GenBank/DDBJ whole genome shotgun (WGS) entry which is preliminary data.</text>
</comment>
<dbReference type="InterPro" id="IPR015330">
    <property type="entry name" value="DNA_primase/pol_bifunc_N"/>
</dbReference>
<dbReference type="Pfam" id="PF09250">
    <property type="entry name" value="Prim-Pol"/>
    <property type="match status" value="1"/>
</dbReference>
<organism evidence="2 3">
    <name type="scientific">Actinoplanes auranticolor</name>
    <dbReference type="NCBI Taxonomy" id="47988"/>
    <lineage>
        <taxon>Bacteria</taxon>
        <taxon>Bacillati</taxon>
        <taxon>Actinomycetota</taxon>
        <taxon>Actinomycetes</taxon>
        <taxon>Micromonosporales</taxon>
        <taxon>Micromonosporaceae</taxon>
        <taxon>Actinoplanes</taxon>
    </lineage>
</organism>
<accession>A0A919SX33</accession>
<name>A0A919SX33_9ACTN</name>
<proteinExistence type="predicted"/>
<feature type="domain" description="DNA primase/polymerase bifunctional N-terminal" evidence="1">
    <location>
        <begin position="146"/>
        <end position="319"/>
    </location>
</feature>
<dbReference type="AlphaFoldDB" id="A0A919SX33"/>
<keyword evidence="3" id="KW-1185">Reference proteome</keyword>
<dbReference type="SMART" id="SM00943">
    <property type="entry name" value="Prim-Pol"/>
    <property type="match status" value="1"/>
</dbReference>
<sequence>MRGFAALTTTSRCAADCGVPLHPAAAAGGYDRHPGCEDLPPARVNRWQCWRCQMTGTALDAAHGIAMVRMHDLFACPMAAADDAEVLRRLARRAPLSRLYPTEVPVLTARRAPSGRLKAIADGVPPRHLLKGPVRMPDTGPMLAAALTLAAEGLPVFVLGRTKRPVANCSACPKAADDPSHDPQACDCLTCHGFYAATTDPDRIAAMLAAVPRGLLAIRTGTASGLAVVDIDPRNGGRPIAELMPPTRCVRSGSGGWHLYYRHPGGTLAANLDHRGHPGIDIKADGGYVVAPPSIHPDTGIVYRWVGDRPVVEMPPPLLAACRPAEAPPAVTPHTGPTPTTNGRGISSPPALLQAHLAAVASAPEGRRRNTLYGAARGVARMVAAGALPPADAYEALYDAGVRAQQIHRDIHAAITGGFRAESVAIEGIAA</sequence>
<evidence type="ECO:0000313" key="2">
    <source>
        <dbReference type="EMBL" id="GIM78633.1"/>
    </source>
</evidence>
<evidence type="ECO:0000313" key="3">
    <source>
        <dbReference type="Proteomes" id="UP000681340"/>
    </source>
</evidence>
<protein>
    <recommendedName>
        <fullName evidence="1">DNA primase/polymerase bifunctional N-terminal domain-containing protein</fullName>
    </recommendedName>
</protein>
<gene>
    <name evidence="2" type="ORF">Aau02nite_81820</name>
</gene>
<dbReference type="CDD" id="cd04859">
    <property type="entry name" value="Prim_Pol"/>
    <property type="match status" value="1"/>
</dbReference>
<dbReference type="SUPFAM" id="SSF56747">
    <property type="entry name" value="Prim-pol domain"/>
    <property type="match status" value="1"/>
</dbReference>
<reference evidence="2" key="1">
    <citation type="submission" date="2021-03" db="EMBL/GenBank/DDBJ databases">
        <title>Whole genome shotgun sequence of Actinoplanes auranticolor NBRC 12245.</title>
        <authorList>
            <person name="Komaki H."/>
            <person name="Tamura T."/>
        </authorList>
    </citation>
    <scope>NUCLEOTIDE SEQUENCE</scope>
    <source>
        <strain evidence="2">NBRC 12245</strain>
    </source>
</reference>
<dbReference type="EMBL" id="BOQL01000076">
    <property type="protein sequence ID" value="GIM78633.1"/>
    <property type="molecule type" value="Genomic_DNA"/>
</dbReference>